<dbReference type="AlphaFoldDB" id="A0A0M4S9Q1"/>
<dbReference type="KEGG" id="ccv:CCV52592_1884"/>
<keyword evidence="6" id="KW-0460">Magnesium</keyword>
<dbReference type="BRENDA" id="1.1.1.41">
    <property type="organism ID" value="14966"/>
</dbReference>
<evidence type="ECO:0000256" key="8">
    <source>
        <dbReference type="ARBA" id="ARBA00023002"/>
    </source>
</evidence>
<evidence type="ECO:0000256" key="1">
    <source>
        <dbReference type="ARBA" id="ARBA00001946"/>
    </source>
</evidence>
<dbReference type="GO" id="GO:0004450">
    <property type="term" value="F:isocitrate dehydrogenase (NADP+) activity"/>
    <property type="evidence" value="ECO:0007669"/>
    <property type="project" value="UniProtKB-EC"/>
</dbReference>
<keyword evidence="7" id="KW-0521">NADP</keyword>
<dbReference type="STRING" id="360105.CCV52592_1884"/>
<name>A0A0M4S9Q1_CAMC5</name>
<reference evidence="11" key="1">
    <citation type="submission" date="2016-07" db="EMBL/GenBank/DDBJ databases">
        <title>Comparative genomics of the Campylobacter concisus group.</title>
        <authorList>
            <person name="Miller W.G."/>
            <person name="Yee E."/>
            <person name="Chapman M.H."/>
            <person name="Huynh S."/>
            <person name="Bono J.L."/>
            <person name="On S.L.W."/>
            <person name="StLeger J."/>
            <person name="Foster G."/>
            <person name="Parker C.T."/>
        </authorList>
    </citation>
    <scope>NUCLEOTIDE SEQUENCE</scope>
    <source>
        <strain evidence="11">525.92</strain>
    </source>
</reference>
<proteinExistence type="inferred from homology"/>
<dbReference type="EMBL" id="CP000767">
    <property type="protein sequence ID" value="ALF45123.2"/>
    <property type="molecule type" value="Genomic_DNA"/>
</dbReference>
<dbReference type="Pfam" id="PF03971">
    <property type="entry name" value="IDH"/>
    <property type="match status" value="1"/>
</dbReference>
<comment type="catalytic activity">
    <reaction evidence="9">
        <text>D-threo-isocitrate + NADP(+) = 2-oxoglutarate + CO2 + NADPH</text>
        <dbReference type="Rhea" id="RHEA:19629"/>
        <dbReference type="ChEBI" id="CHEBI:15562"/>
        <dbReference type="ChEBI" id="CHEBI:16526"/>
        <dbReference type="ChEBI" id="CHEBI:16810"/>
        <dbReference type="ChEBI" id="CHEBI:57783"/>
        <dbReference type="ChEBI" id="CHEBI:58349"/>
        <dbReference type="EC" id="1.1.1.42"/>
    </reaction>
</comment>
<dbReference type="InterPro" id="IPR004436">
    <property type="entry name" value="Isocitrate_DH_NADP_mono"/>
</dbReference>
<dbReference type="PANTHER" id="PTHR36999:SF1">
    <property type="entry name" value="ISOCITRATE DEHYDROGENASE (NADP(+))"/>
    <property type="match status" value="1"/>
</dbReference>
<evidence type="ECO:0000256" key="5">
    <source>
        <dbReference type="ARBA" id="ARBA00022723"/>
    </source>
</evidence>
<dbReference type="Gene3D" id="3.40.718.10">
    <property type="entry name" value="Isopropylmalate Dehydrogenase"/>
    <property type="match status" value="1"/>
</dbReference>
<dbReference type="OrthoDB" id="9807643at2"/>
<evidence type="ECO:0000256" key="2">
    <source>
        <dbReference type="ARBA" id="ARBA00013013"/>
    </source>
</evidence>
<evidence type="ECO:0000313" key="12">
    <source>
        <dbReference type="Proteomes" id="UP000006380"/>
    </source>
</evidence>
<dbReference type="Proteomes" id="UP000006380">
    <property type="component" value="Chromosome"/>
</dbReference>
<dbReference type="GO" id="GO:0006099">
    <property type="term" value="P:tricarboxylic acid cycle"/>
    <property type="evidence" value="ECO:0007669"/>
    <property type="project" value="UniProtKB-KW"/>
</dbReference>
<evidence type="ECO:0000256" key="3">
    <source>
        <dbReference type="ARBA" id="ARBA00022435"/>
    </source>
</evidence>
<evidence type="ECO:0000256" key="9">
    <source>
        <dbReference type="ARBA" id="ARBA00023554"/>
    </source>
</evidence>
<evidence type="ECO:0000256" key="6">
    <source>
        <dbReference type="ARBA" id="ARBA00022842"/>
    </source>
</evidence>
<dbReference type="SUPFAM" id="SSF53659">
    <property type="entry name" value="Isocitrate/Isopropylmalate dehydrogenase-like"/>
    <property type="match status" value="1"/>
</dbReference>
<evidence type="ECO:0000313" key="11">
    <source>
        <dbReference type="EMBL" id="ALF45123.2"/>
    </source>
</evidence>
<keyword evidence="8 11" id="KW-0560">Oxidoreductase</keyword>
<dbReference type="GO" id="GO:0046872">
    <property type="term" value="F:metal ion binding"/>
    <property type="evidence" value="ECO:0007669"/>
    <property type="project" value="UniProtKB-KW"/>
</dbReference>
<sequence>MSDIIWTKTDEAPLFASYSLFPIVQSFLKKGGIEIEQVDISLAGRILAAFDDILDGSHEDGLKILGELTTSKEANIIKLPNISATIPQLNAAISELRSLGFNIPTYPNEIKNENDKNVASRYAKVLGSAVNPVLRQGNSDRRCVRAVKEFARSNPHDIGKWSKEVKTRVAYMQKGDFYANERSIISERDDTFLVKFKGEDGTEKTLKELEILRGEVVDATFMSVKELDKFYEKAFKEAKQQGLLVSLHLKATMMKVSDPVIFAHAIEVFFKEAFLEFGEIFADLGVKAQNGLKDIFAKISSLNEPLRAKILAKFGEILDDSASLAMVDPSQGITNFHVPNDVIIDASMPAMIRNSGKMRGKDGKEEQTLAIIPDRTYATLYEACIEELKENGALDVRTIGSVSNVGLMAKKAEEYGSHDKTFIAQSDGEFIVSSKNGDEIFRFGVQKGDIFRMTQAKDDAIEAWINLALKRAKEAKEPLIFWLDAARAHDINLIKKLKRRLGEFEAANIKFEILDYAAACKKTLETIRSGKNVISVSGNVLRDYLTDLFPILELGTSSKMLSVVPLLSGGAMFETGAGGTAPMLAKDMIASNHLDWDSLGEYLALIASLEHLSASRGDKKAEILSRTLNAAVAAYLKNNRSPKSGVKSPDARASHFYLALYWADELARNGAKLAVKFSQTARDLSQNEAEILKELCDVQGISVDFGGYFMPDETKATQIMRPSKILNQIIG</sequence>
<comment type="cofactor">
    <cofactor evidence="1">
        <name>Mg(2+)</name>
        <dbReference type="ChEBI" id="CHEBI:18420"/>
    </cofactor>
</comment>
<dbReference type="GO" id="GO:0006097">
    <property type="term" value="P:glyoxylate cycle"/>
    <property type="evidence" value="ECO:0007669"/>
    <property type="project" value="UniProtKB-KW"/>
</dbReference>
<keyword evidence="12" id="KW-1185">Reference proteome</keyword>
<dbReference type="PANTHER" id="PTHR36999">
    <property type="entry name" value="ISOCITRATE DEHYDROGENASE [NADP]"/>
    <property type="match status" value="1"/>
</dbReference>
<accession>A0A0M4S9Q1</accession>
<gene>
    <name evidence="11" type="primary">icd</name>
    <name evidence="11" type="ORF">CCV52592_1884</name>
</gene>
<keyword evidence="3" id="KW-0329">Glyoxylate bypass</keyword>
<dbReference type="EC" id="1.1.1.42" evidence="2"/>
<organism evidence="11 12">
    <name type="scientific">Campylobacter curvus (strain 525.92)</name>
    <dbReference type="NCBI Taxonomy" id="360105"/>
    <lineage>
        <taxon>Bacteria</taxon>
        <taxon>Pseudomonadati</taxon>
        <taxon>Campylobacterota</taxon>
        <taxon>Epsilonproteobacteria</taxon>
        <taxon>Campylobacterales</taxon>
        <taxon>Campylobacteraceae</taxon>
        <taxon>Campylobacter</taxon>
    </lineage>
</organism>
<evidence type="ECO:0000256" key="4">
    <source>
        <dbReference type="ARBA" id="ARBA00022532"/>
    </source>
</evidence>
<keyword evidence="4" id="KW-0816">Tricarboxylic acid cycle</keyword>
<keyword evidence="5" id="KW-0479">Metal-binding</keyword>
<protein>
    <recommendedName>
        <fullName evidence="2">isocitrate dehydrogenase (NADP(+))</fullName>
        <ecNumber evidence="2">1.1.1.42</ecNumber>
    </recommendedName>
</protein>
<comment type="similarity">
    <text evidence="10">Belongs to the monomeric-type IDH family.</text>
</comment>
<evidence type="ECO:0000256" key="7">
    <source>
        <dbReference type="ARBA" id="ARBA00022857"/>
    </source>
</evidence>
<evidence type="ECO:0000256" key="10">
    <source>
        <dbReference type="ARBA" id="ARBA00046318"/>
    </source>
</evidence>
<dbReference type="RefSeq" id="WP_069673716.1">
    <property type="nucleotide sequence ID" value="NC_009715.2"/>
</dbReference>